<keyword evidence="3" id="KW-1185">Reference proteome</keyword>
<feature type="compositionally biased region" description="Basic and acidic residues" evidence="1">
    <location>
        <begin position="165"/>
        <end position="187"/>
    </location>
</feature>
<organism evidence="2 3">
    <name type="scientific">Aspergillus ellipticus CBS 707.79</name>
    <dbReference type="NCBI Taxonomy" id="1448320"/>
    <lineage>
        <taxon>Eukaryota</taxon>
        <taxon>Fungi</taxon>
        <taxon>Dikarya</taxon>
        <taxon>Ascomycota</taxon>
        <taxon>Pezizomycotina</taxon>
        <taxon>Eurotiomycetes</taxon>
        <taxon>Eurotiomycetidae</taxon>
        <taxon>Eurotiales</taxon>
        <taxon>Aspergillaceae</taxon>
        <taxon>Aspergillus</taxon>
        <taxon>Aspergillus subgen. Circumdati</taxon>
    </lineage>
</organism>
<dbReference type="EMBL" id="KZ825798">
    <property type="protein sequence ID" value="PYH99945.1"/>
    <property type="molecule type" value="Genomic_DNA"/>
</dbReference>
<dbReference type="OrthoDB" id="5418867at2759"/>
<feature type="compositionally biased region" description="Low complexity" evidence="1">
    <location>
        <begin position="79"/>
        <end position="98"/>
    </location>
</feature>
<dbReference type="STRING" id="1448320.A0A319DQI3"/>
<dbReference type="VEuPathDB" id="FungiDB:BO71DRAFT_393913"/>
<proteinExistence type="predicted"/>
<feature type="region of interest" description="Disordered" evidence="1">
    <location>
        <begin position="70"/>
        <end position="187"/>
    </location>
</feature>
<dbReference type="GO" id="GO:0003677">
    <property type="term" value="F:DNA binding"/>
    <property type="evidence" value="ECO:0007669"/>
    <property type="project" value="InterPro"/>
</dbReference>
<evidence type="ECO:0000313" key="2">
    <source>
        <dbReference type="EMBL" id="PYH99945.1"/>
    </source>
</evidence>
<gene>
    <name evidence="2" type="ORF">BO71DRAFT_393913</name>
</gene>
<protein>
    <recommendedName>
        <fullName evidence="4">AT hook motif protein</fullName>
    </recommendedName>
</protein>
<name>A0A319DQI3_9EURO</name>
<evidence type="ECO:0000313" key="3">
    <source>
        <dbReference type="Proteomes" id="UP000247810"/>
    </source>
</evidence>
<dbReference type="AlphaFoldDB" id="A0A319DQI3"/>
<accession>A0A319DQI3</accession>
<reference evidence="2 3" key="1">
    <citation type="submission" date="2018-02" db="EMBL/GenBank/DDBJ databases">
        <title>The genomes of Aspergillus section Nigri reveals drivers in fungal speciation.</title>
        <authorList>
            <consortium name="DOE Joint Genome Institute"/>
            <person name="Vesth T.C."/>
            <person name="Nybo J."/>
            <person name="Theobald S."/>
            <person name="Brandl J."/>
            <person name="Frisvad J.C."/>
            <person name="Nielsen K.F."/>
            <person name="Lyhne E.K."/>
            <person name="Kogle M.E."/>
            <person name="Kuo A."/>
            <person name="Riley R."/>
            <person name="Clum A."/>
            <person name="Nolan M."/>
            <person name="Lipzen A."/>
            <person name="Salamov A."/>
            <person name="Henrissat B."/>
            <person name="Wiebenga A."/>
            <person name="De vries R.P."/>
            <person name="Grigoriev I.V."/>
            <person name="Mortensen U.H."/>
            <person name="Andersen M.R."/>
            <person name="Baker S.E."/>
        </authorList>
    </citation>
    <scope>NUCLEOTIDE SEQUENCE [LARGE SCALE GENOMIC DNA]</scope>
    <source>
        <strain evidence="2 3">CBS 707.79</strain>
    </source>
</reference>
<dbReference type="SMART" id="SM00384">
    <property type="entry name" value="AT_hook"/>
    <property type="match status" value="2"/>
</dbReference>
<sequence length="187" mass="19657">MPPHPNLNPTQVFIMPMTWNDTADAKLLIGILQTSPVKLEFAPLAEYMGPSCTVSAIQHRIQRLKEKVSAVATGTESGPATPSKKAGTAATGAETVGTPKKRGRPPKAATAGEGSSDAAGTSTPGETSAGPRKRGRPKRVKTSEEASEDTLDDIKTEVDAENDPSELKSDSGNDSKEMTDVMVKVEI</sequence>
<evidence type="ECO:0000256" key="1">
    <source>
        <dbReference type="SAM" id="MobiDB-lite"/>
    </source>
</evidence>
<dbReference type="Proteomes" id="UP000247810">
    <property type="component" value="Unassembled WGS sequence"/>
</dbReference>
<evidence type="ECO:0008006" key="4">
    <source>
        <dbReference type="Google" id="ProtNLM"/>
    </source>
</evidence>
<feature type="compositionally biased region" description="Basic residues" evidence="1">
    <location>
        <begin position="131"/>
        <end position="140"/>
    </location>
</feature>
<dbReference type="InterPro" id="IPR017956">
    <property type="entry name" value="AT_hook_DNA-bd_motif"/>
</dbReference>